<evidence type="ECO:0000256" key="13">
    <source>
        <dbReference type="ARBA" id="ARBA00023237"/>
    </source>
</evidence>
<keyword evidence="10" id="KW-0626">Porin</keyword>
<evidence type="ECO:0000256" key="1">
    <source>
        <dbReference type="ARBA" id="ARBA00004571"/>
    </source>
</evidence>
<keyword evidence="8" id="KW-0625">Polysaccharide transport</keyword>
<keyword evidence="7" id="KW-0732">Signal</keyword>
<keyword evidence="14" id="KW-0449">Lipoprotein</keyword>
<sequence>MIVPLRKFLSYLLLVQCSLFVFGCSSTKKVVYFNNIQDSVLPSGVENIEPLIQKNDLLSISVSSLNPEASKIFNTPNVTDSEAPDFSGRATSVSGYLVNAQGYIQFPILGNIKALGLTKRQLKESITKSLTDRKLLVDPIINIRYLNYRVTVLGEVANPTVVNAPNEKITLLEALGLAGDLTIYAKRSNVLIIREVEDKKIIKRINLNSTELFNSQYYYLQPNDIVYVEPDKAKVATANPVRQLLPLIFSGLTVVVVAVDRLTR</sequence>
<dbReference type="EMBL" id="CP047897">
    <property type="protein sequence ID" value="QHL88829.1"/>
    <property type="molecule type" value="Genomic_DNA"/>
</dbReference>
<evidence type="ECO:0000256" key="2">
    <source>
        <dbReference type="ARBA" id="ARBA00009450"/>
    </source>
</evidence>
<keyword evidence="12" id="KW-0564">Palmitate</keyword>
<evidence type="ECO:0000256" key="7">
    <source>
        <dbReference type="ARBA" id="ARBA00022729"/>
    </source>
</evidence>
<dbReference type="Pfam" id="PF22461">
    <property type="entry name" value="SLBB_2"/>
    <property type="match status" value="1"/>
</dbReference>
<dbReference type="GO" id="GO:0046930">
    <property type="term" value="C:pore complex"/>
    <property type="evidence" value="ECO:0007669"/>
    <property type="project" value="UniProtKB-KW"/>
</dbReference>
<keyword evidence="3" id="KW-0813">Transport</keyword>
<evidence type="ECO:0000256" key="11">
    <source>
        <dbReference type="ARBA" id="ARBA00023136"/>
    </source>
</evidence>
<dbReference type="RefSeq" id="WP_160693584.1">
    <property type="nucleotide sequence ID" value="NZ_CP047897.1"/>
</dbReference>
<feature type="domain" description="SLBB" evidence="16">
    <location>
        <begin position="149"/>
        <end position="228"/>
    </location>
</feature>
<keyword evidence="11" id="KW-0472">Membrane</keyword>
<evidence type="ECO:0000256" key="9">
    <source>
        <dbReference type="ARBA" id="ARBA00023065"/>
    </source>
</evidence>
<gene>
    <name evidence="17" type="ORF">GU926_15905</name>
</gene>
<name>A0A6P1P356_9BACT</name>
<evidence type="ECO:0000256" key="12">
    <source>
        <dbReference type="ARBA" id="ARBA00023139"/>
    </source>
</evidence>
<dbReference type="PANTHER" id="PTHR33619">
    <property type="entry name" value="POLYSACCHARIDE EXPORT PROTEIN GFCE-RELATED"/>
    <property type="match status" value="1"/>
</dbReference>
<protein>
    <submittedName>
        <fullName evidence="17">Polysaccharide export protein</fullName>
    </submittedName>
</protein>
<evidence type="ECO:0000256" key="14">
    <source>
        <dbReference type="ARBA" id="ARBA00023288"/>
    </source>
</evidence>
<feature type="domain" description="Polysaccharide export protein N-terminal" evidence="15">
    <location>
        <begin position="51"/>
        <end position="144"/>
    </location>
</feature>
<dbReference type="InterPro" id="IPR003715">
    <property type="entry name" value="Poly_export_N"/>
</dbReference>
<dbReference type="AlphaFoldDB" id="A0A6P1P356"/>
<keyword evidence="9" id="KW-0406">Ion transport</keyword>
<evidence type="ECO:0000256" key="8">
    <source>
        <dbReference type="ARBA" id="ARBA00023047"/>
    </source>
</evidence>
<evidence type="ECO:0000313" key="18">
    <source>
        <dbReference type="Proteomes" id="UP000464214"/>
    </source>
</evidence>
<dbReference type="InterPro" id="IPR054765">
    <property type="entry name" value="SLBB_dom"/>
</dbReference>
<evidence type="ECO:0000256" key="10">
    <source>
        <dbReference type="ARBA" id="ARBA00023114"/>
    </source>
</evidence>
<evidence type="ECO:0000256" key="6">
    <source>
        <dbReference type="ARBA" id="ARBA00022692"/>
    </source>
</evidence>
<comment type="similarity">
    <text evidence="2">Belongs to the BexD/CtrA/VexA family.</text>
</comment>
<dbReference type="Gene3D" id="3.10.560.10">
    <property type="entry name" value="Outer membrane lipoprotein wza domain like"/>
    <property type="match status" value="1"/>
</dbReference>
<dbReference type="GO" id="GO:0009279">
    <property type="term" value="C:cell outer membrane"/>
    <property type="evidence" value="ECO:0007669"/>
    <property type="project" value="UniProtKB-SubCell"/>
</dbReference>
<dbReference type="InterPro" id="IPR049712">
    <property type="entry name" value="Poly_export"/>
</dbReference>
<evidence type="ECO:0000256" key="4">
    <source>
        <dbReference type="ARBA" id="ARBA00022452"/>
    </source>
</evidence>
<evidence type="ECO:0000256" key="3">
    <source>
        <dbReference type="ARBA" id="ARBA00022448"/>
    </source>
</evidence>
<dbReference type="KEGG" id="nib:GU926_15905"/>
<accession>A0A6P1P356</accession>
<evidence type="ECO:0000313" key="17">
    <source>
        <dbReference type="EMBL" id="QHL88829.1"/>
    </source>
</evidence>
<dbReference type="Proteomes" id="UP000464214">
    <property type="component" value="Chromosome"/>
</dbReference>
<dbReference type="Pfam" id="PF02563">
    <property type="entry name" value="Poly_export"/>
    <property type="match status" value="1"/>
</dbReference>
<dbReference type="PROSITE" id="PS51257">
    <property type="entry name" value="PROKAR_LIPOPROTEIN"/>
    <property type="match status" value="1"/>
</dbReference>
<keyword evidence="13" id="KW-0998">Cell outer membrane</keyword>
<evidence type="ECO:0000259" key="15">
    <source>
        <dbReference type="Pfam" id="PF02563"/>
    </source>
</evidence>
<keyword evidence="18" id="KW-1185">Reference proteome</keyword>
<keyword evidence="4" id="KW-1134">Transmembrane beta strand</keyword>
<reference evidence="17 18" key="1">
    <citation type="submission" date="2020-01" db="EMBL/GenBank/DDBJ databases">
        <authorList>
            <person name="Kim M."/>
        </authorList>
    </citation>
    <scope>NUCLEOTIDE SEQUENCE [LARGE SCALE GENOMIC DNA]</scope>
    <source>
        <strain evidence="17 18">BT10</strain>
    </source>
</reference>
<keyword evidence="6" id="KW-0812">Transmembrane</keyword>
<dbReference type="GO" id="GO:0015159">
    <property type="term" value="F:polysaccharide transmembrane transporter activity"/>
    <property type="evidence" value="ECO:0007669"/>
    <property type="project" value="InterPro"/>
</dbReference>
<organism evidence="17 18">
    <name type="scientific">Nibribacter ruber</name>
    <dbReference type="NCBI Taxonomy" id="2698458"/>
    <lineage>
        <taxon>Bacteria</taxon>
        <taxon>Pseudomonadati</taxon>
        <taxon>Bacteroidota</taxon>
        <taxon>Cytophagia</taxon>
        <taxon>Cytophagales</taxon>
        <taxon>Hymenobacteraceae</taxon>
        <taxon>Nibribacter</taxon>
    </lineage>
</organism>
<dbReference type="PANTHER" id="PTHR33619:SF3">
    <property type="entry name" value="POLYSACCHARIDE EXPORT PROTEIN GFCE-RELATED"/>
    <property type="match status" value="1"/>
</dbReference>
<evidence type="ECO:0000259" key="16">
    <source>
        <dbReference type="Pfam" id="PF22461"/>
    </source>
</evidence>
<comment type="subcellular location">
    <subcellularLocation>
        <location evidence="1">Cell outer membrane</location>
        <topology evidence="1">Multi-pass membrane protein</topology>
    </subcellularLocation>
</comment>
<evidence type="ECO:0000256" key="5">
    <source>
        <dbReference type="ARBA" id="ARBA00022597"/>
    </source>
</evidence>
<keyword evidence="5" id="KW-0762">Sugar transport</keyword>
<dbReference type="GO" id="GO:0006811">
    <property type="term" value="P:monoatomic ion transport"/>
    <property type="evidence" value="ECO:0007669"/>
    <property type="project" value="UniProtKB-KW"/>
</dbReference>
<dbReference type="GO" id="GO:0015288">
    <property type="term" value="F:porin activity"/>
    <property type="evidence" value="ECO:0007669"/>
    <property type="project" value="UniProtKB-KW"/>
</dbReference>
<proteinExistence type="inferred from homology"/>